<accession>A0ABS3JQN4</accession>
<evidence type="ECO:0000313" key="2">
    <source>
        <dbReference type="EMBL" id="MBO0952324.1"/>
    </source>
</evidence>
<evidence type="ECO:0000313" key="3">
    <source>
        <dbReference type="Proteomes" id="UP000664628"/>
    </source>
</evidence>
<keyword evidence="3" id="KW-1185">Reference proteome</keyword>
<dbReference type="EMBL" id="JAFMYW010000011">
    <property type="protein sequence ID" value="MBO0952324.1"/>
    <property type="molecule type" value="Genomic_DNA"/>
</dbReference>
<feature type="transmembrane region" description="Helical" evidence="1">
    <location>
        <begin position="27"/>
        <end position="44"/>
    </location>
</feature>
<feature type="transmembrane region" description="Helical" evidence="1">
    <location>
        <begin position="178"/>
        <end position="195"/>
    </location>
</feature>
<sequence>MALNRTHFFVISISLMMLILLETTVNFWEAASLSFSLFALLIFINELGRSIAVRELIVLTTTLTMVFSPTIVLINRPEDMVISSEDYLSYGLPATLAFSIGILIKIRKEYSHKELLEKASQYVYDKESTIRILIMLGVTGSLLLKHVPVQVRAAVFLIANCLFASVLYGHYKGGKLKIITLILGATSLVYETVSQGMFGELLHYTAMYFCVTLVSRQTIIRLRAKLAFIAATIIFIIVVQSIKMEYRANTWGNTITERRADPALMVNLVAQRFSNLDFLFGNDHLFATFNRTNQGQLISETMNYVPRVEDYANGEILLHFVYPFIPRIIWSDKPITGGVANIERFTRIIHNGASSSNISPLGEAYANFGRTGGIIFMFFFGLLFNLCFHKILDLSTRSPSIVFWIPIIFVGCLTLETDVLTVWGSFANVSTFLLLFWTGFKRLGIQL</sequence>
<dbReference type="RefSeq" id="WP_207332279.1">
    <property type="nucleotide sequence ID" value="NZ_JAFMYW010000011.1"/>
</dbReference>
<name>A0ABS3JQN4_9BACT</name>
<keyword evidence="1" id="KW-0472">Membrane</keyword>
<reference evidence="2 3" key="1">
    <citation type="submission" date="2021-03" db="EMBL/GenBank/DDBJ databases">
        <title>Fibrella sp. HMF5405 genome sequencing and assembly.</title>
        <authorList>
            <person name="Kang H."/>
            <person name="Kim H."/>
            <person name="Bae S."/>
            <person name="Joh K."/>
        </authorList>
    </citation>
    <scope>NUCLEOTIDE SEQUENCE [LARGE SCALE GENOMIC DNA]</scope>
    <source>
        <strain evidence="2 3">HMF5405</strain>
    </source>
</reference>
<feature type="transmembrane region" description="Helical" evidence="1">
    <location>
        <begin position="128"/>
        <end position="147"/>
    </location>
</feature>
<evidence type="ECO:0000256" key="1">
    <source>
        <dbReference type="SAM" id="Phobius"/>
    </source>
</evidence>
<gene>
    <name evidence="2" type="ORF">J2I46_27320</name>
</gene>
<feature type="transmembrane region" description="Helical" evidence="1">
    <location>
        <begin position="87"/>
        <end position="107"/>
    </location>
</feature>
<feature type="transmembrane region" description="Helical" evidence="1">
    <location>
        <begin position="368"/>
        <end position="388"/>
    </location>
</feature>
<protein>
    <recommendedName>
        <fullName evidence="4">Oligosaccharide repeat unit polymerase</fullName>
    </recommendedName>
</protein>
<evidence type="ECO:0008006" key="4">
    <source>
        <dbReference type="Google" id="ProtNLM"/>
    </source>
</evidence>
<dbReference type="Proteomes" id="UP000664628">
    <property type="component" value="Unassembled WGS sequence"/>
</dbReference>
<keyword evidence="1" id="KW-1133">Transmembrane helix</keyword>
<organism evidence="2 3">
    <name type="scientific">Fibrella forsythiae</name>
    <dbReference type="NCBI Taxonomy" id="2817061"/>
    <lineage>
        <taxon>Bacteria</taxon>
        <taxon>Pseudomonadati</taxon>
        <taxon>Bacteroidota</taxon>
        <taxon>Cytophagia</taxon>
        <taxon>Cytophagales</taxon>
        <taxon>Spirosomataceae</taxon>
        <taxon>Fibrella</taxon>
    </lineage>
</organism>
<feature type="transmembrane region" description="Helical" evidence="1">
    <location>
        <begin position="400"/>
        <end position="416"/>
    </location>
</feature>
<feature type="transmembrane region" description="Helical" evidence="1">
    <location>
        <begin position="5"/>
        <end position="21"/>
    </location>
</feature>
<keyword evidence="1" id="KW-0812">Transmembrane</keyword>
<proteinExistence type="predicted"/>
<feature type="transmembrane region" description="Helical" evidence="1">
    <location>
        <begin position="56"/>
        <end position="75"/>
    </location>
</feature>
<feature type="transmembrane region" description="Helical" evidence="1">
    <location>
        <begin position="226"/>
        <end position="242"/>
    </location>
</feature>
<feature type="transmembrane region" description="Helical" evidence="1">
    <location>
        <begin position="153"/>
        <end position="171"/>
    </location>
</feature>
<comment type="caution">
    <text evidence="2">The sequence shown here is derived from an EMBL/GenBank/DDBJ whole genome shotgun (WGS) entry which is preliminary data.</text>
</comment>